<proteinExistence type="predicted"/>
<protein>
    <submittedName>
        <fullName evidence="1">Uncharacterized protein</fullName>
    </submittedName>
</protein>
<accession>A0A0A9DZV1</accession>
<reference evidence="1" key="1">
    <citation type="submission" date="2014-09" db="EMBL/GenBank/DDBJ databases">
        <authorList>
            <person name="Magalhaes I.L.F."/>
            <person name="Oliveira U."/>
            <person name="Santos F.R."/>
            <person name="Vidigal T.H.D.A."/>
            <person name="Brescovit A.D."/>
            <person name="Santos A.J."/>
        </authorList>
    </citation>
    <scope>NUCLEOTIDE SEQUENCE</scope>
    <source>
        <tissue evidence="1">Shoot tissue taken approximately 20 cm above the soil surface</tissue>
    </source>
</reference>
<dbReference type="AlphaFoldDB" id="A0A0A9DZV1"/>
<name>A0A0A9DZV1_ARUDO</name>
<sequence length="21" mass="2487">MEFFSRQCGTGTEKLALLRIW</sequence>
<evidence type="ECO:0000313" key="1">
    <source>
        <dbReference type="EMBL" id="JAD91190.1"/>
    </source>
</evidence>
<dbReference type="EMBL" id="GBRH01206705">
    <property type="protein sequence ID" value="JAD91190.1"/>
    <property type="molecule type" value="Transcribed_RNA"/>
</dbReference>
<organism evidence="1">
    <name type="scientific">Arundo donax</name>
    <name type="common">Giant reed</name>
    <name type="synonym">Donax arundinaceus</name>
    <dbReference type="NCBI Taxonomy" id="35708"/>
    <lineage>
        <taxon>Eukaryota</taxon>
        <taxon>Viridiplantae</taxon>
        <taxon>Streptophyta</taxon>
        <taxon>Embryophyta</taxon>
        <taxon>Tracheophyta</taxon>
        <taxon>Spermatophyta</taxon>
        <taxon>Magnoliopsida</taxon>
        <taxon>Liliopsida</taxon>
        <taxon>Poales</taxon>
        <taxon>Poaceae</taxon>
        <taxon>PACMAD clade</taxon>
        <taxon>Arundinoideae</taxon>
        <taxon>Arundineae</taxon>
        <taxon>Arundo</taxon>
    </lineage>
</organism>
<reference evidence="1" key="2">
    <citation type="journal article" date="2015" name="Data Brief">
        <title>Shoot transcriptome of the giant reed, Arundo donax.</title>
        <authorList>
            <person name="Barrero R.A."/>
            <person name="Guerrero F.D."/>
            <person name="Moolhuijzen P."/>
            <person name="Goolsby J.A."/>
            <person name="Tidwell J."/>
            <person name="Bellgard S.E."/>
            <person name="Bellgard M.I."/>
        </authorList>
    </citation>
    <scope>NUCLEOTIDE SEQUENCE</scope>
    <source>
        <tissue evidence="1">Shoot tissue taken approximately 20 cm above the soil surface</tissue>
    </source>
</reference>